<gene>
    <name evidence="4" type="ORF">AMAG_15586</name>
</gene>
<dbReference type="InterPro" id="IPR007529">
    <property type="entry name" value="Znf_HIT"/>
</dbReference>
<name>A0A0L0T969_ALLM3</name>
<keyword evidence="5" id="KW-1185">Reference proteome</keyword>
<evidence type="ECO:0000259" key="3">
    <source>
        <dbReference type="PROSITE" id="PS51083"/>
    </source>
</evidence>
<evidence type="ECO:0000256" key="1">
    <source>
        <dbReference type="PROSITE-ProRule" id="PRU00453"/>
    </source>
</evidence>
<feature type="domain" description="HIT-type" evidence="3">
    <location>
        <begin position="11"/>
        <end position="44"/>
    </location>
</feature>
<keyword evidence="1" id="KW-0479">Metal-binding</keyword>
<dbReference type="CDD" id="cd23024">
    <property type="entry name" value="zf-HIT_ZNHIT2-3"/>
    <property type="match status" value="1"/>
</dbReference>
<feature type="region of interest" description="Disordered" evidence="2">
    <location>
        <begin position="42"/>
        <end position="107"/>
    </location>
</feature>
<keyword evidence="1" id="KW-0863">Zinc-finger</keyword>
<keyword evidence="1" id="KW-0862">Zinc</keyword>
<feature type="compositionally biased region" description="Acidic residues" evidence="2">
    <location>
        <begin position="87"/>
        <end position="102"/>
    </location>
</feature>
<dbReference type="VEuPathDB" id="FungiDB:AMAG_15586"/>
<accession>A0A0L0T969</accession>
<dbReference type="GO" id="GO:0008270">
    <property type="term" value="F:zinc ion binding"/>
    <property type="evidence" value="ECO:0007669"/>
    <property type="project" value="UniProtKB-UniRule"/>
</dbReference>
<sequence>MAKGNVFSRPCAVCQATNAKYKCTTCLAPTCSLGCLRSHRDRPCAAPASADQPDADVASPTPRPLGAFLPPKKPIPGLTKSKNHGDGDDEDVDEESEEDEDEQQARIPMDKLMRLANTDEVLEALQSSRLRDVITRIDQANDDDPNKAAAREAMLLEALQTDPEFAKLVEACLGVVRAP</sequence>
<evidence type="ECO:0000313" key="5">
    <source>
        <dbReference type="Proteomes" id="UP000054350"/>
    </source>
</evidence>
<dbReference type="Proteomes" id="UP000054350">
    <property type="component" value="Unassembled WGS sequence"/>
</dbReference>
<reference evidence="5" key="2">
    <citation type="submission" date="2009-11" db="EMBL/GenBank/DDBJ databases">
        <title>The Genome Sequence of Allomyces macrogynus strain ATCC 38327.</title>
        <authorList>
            <consortium name="The Broad Institute Genome Sequencing Platform"/>
            <person name="Russ C."/>
            <person name="Cuomo C."/>
            <person name="Shea T."/>
            <person name="Young S.K."/>
            <person name="Zeng Q."/>
            <person name="Koehrsen M."/>
            <person name="Haas B."/>
            <person name="Borodovsky M."/>
            <person name="Guigo R."/>
            <person name="Alvarado L."/>
            <person name="Berlin A."/>
            <person name="Borenstein D."/>
            <person name="Chen Z."/>
            <person name="Engels R."/>
            <person name="Freedman E."/>
            <person name="Gellesch M."/>
            <person name="Goldberg J."/>
            <person name="Griggs A."/>
            <person name="Gujja S."/>
            <person name="Heiman D."/>
            <person name="Hepburn T."/>
            <person name="Howarth C."/>
            <person name="Jen D."/>
            <person name="Larson L."/>
            <person name="Lewis B."/>
            <person name="Mehta T."/>
            <person name="Park D."/>
            <person name="Pearson M."/>
            <person name="Roberts A."/>
            <person name="Saif S."/>
            <person name="Shenoy N."/>
            <person name="Sisk P."/>
            <person name="Stolte C."/>
            <person name="Sykes S."/>
            <person name="Walk T."/>
            <person name="White J."/>
            <person name="Yandava C."/>
            <person name="Burger G."/>
            <person name="Gray M.W."/>
            <person name="Holland P.W.H."/>
            <person name="King N."/>
            <person name="Lang F.B.F."/>
            <person name="Roger A.J."/>
            <person name="Ruiz-Trillo I."/>
            <person name="Lander E."/>
            <person name="Nusbaum C."/>
        </authorList>
    </citation>
    <scope>NUCLEOTIDE SEQUENCE [LARGE SCALE GENOMIC DNA]</scope>
    <source>
        <strain evidence="5">ATCC 38327</strain>
    </source>
</reference>
<dbReference type="SUPFAM" id="SSF144232">
    <property type="entry name" value="HIT/MYND zinc finger-like"/>
    <property type="match status" value="1"/>
</dbReference>
<organism evidence="4 5">
    <name type="scientific">Allomyces macrogynus (strain ATCC 38327)</name>
    <name type="common">Allomyces javanicus var. macrogynus</name>
    <dbReference type="NCBI Taxonomy" id="578462"/>
    <lineage>
        <taxon>Eukaryota</taxon>
        <taxon>Fungi</taxon>
        <taxon>Fungi incertae sedis</taxon>
        <taxon>Blastocladiomycota</taxon>
        <taxon>Blastocladiomycetes</taxon>
        <taxon>Blastocladiales</taxon>
        <taxon>Blastocladiaceae</taxon>
        <taxon>Allomyces</taxon>
    </lineage>
</organism>
<evidence type="ECO:0000313" key="4">
    <source>
        <dbReference type="EMBL" id="KNE71353.1"/>
    </source>
</evidence>
<dbReference type="AlphaFoldDB" id="A0A0L0T969"/>
<evidence type="ECO:0000256" key="2">
    <source>
        <dbReference type="SAM" id="MobiDB-lite"/>
    </source>
</evidence>
<dbReference type="EMBL" id="GG745371">
    <property type="protein sequence ID" value="KNE71353.1"/>
    <property type="molecule type" value="Genomic_DNA"/>
</dbReference>
<protein>
    <recommendedName>
        <fullName evidence="3">HIT-type domain-containing protein</fullName>
    </recommendedName>
</protein>
<dbReference type="PROSITE" id="PS51083">
    <property type="entry name" value="ZF_HIT"/>
    <property type="match status" value="1"/>
</dbReference>
<dbReference type="Gene3D" id="3.30.60.190">
    <property type="match status" value="1"/>
</dbReference>
<proteinExistence type="predicted"/>
<feature type="compositionally biased region" description="Low complexity" evidence="2">
    <location>
        <begin position="45"/>
        <end position="60"/>
    </location>
</feature>
<reference evidence="4 5" key="1">
    <citation type="submission" date="2009-11" db="EMBL/GenBank/DDBJ databases">
        <title>Annotation of Allomyces macrogynus ATCC 38327.</title>
        <authorList>
            <consortium name="The Broad Institute Genome Sequencing Platform"/>
            <person name="Russ C."/>
            <person name="Cuomo C."/>
            <person name="Burger G."/>
            <person name="Gray M.W."/>
            <person name="Holland P.W.H."/>
            <person name="King N."/>
            <person name="Lang F.B.F."/>
            <person name="Roger A.J."/>
            <person name="Ruiz-Trillo I."/>
            <person name="Young S.K."/>
            <person name="Zeng Q."/>
            <person name="Gargeya S."/>
            <person name="Fitzgerald M."/>
            <person name="Haas B."/>
            <person name="Abouelleil A."/>
            <person name="Alvarado L."/>
            <person name="Arachchi H.M."/>
            <person name="Berlin A."/>
            <person name="Chapman S.B."/>
            <person name="Gearin G."/>
            <person name="Goldberg J."/>
            <person name="Griggs A."/>
            <person name="Gujja S."/>
            <person name="Hansen M."/>
            <person name="Heiman D."/>
            <person name="Howarth C."/>
            <person name="Larimer J."/>
            <person name="Lui A."/>
            <person name="MacDonald P.J.P."/>
            <person name="McCowen C."/>
            <person name="Montmayeur A."/>
            <person name="Murphy C."/>
            <person name="Neiman D."/>
            <person name="Pearson M."/>
            <person name="Priest M."/>
            <person name="Roberts A."/>
            <person name="Saif S."/>
            <person name="Shea T."/>
            <person name="Sisk P."/>
            <person name="Stolte C."/>
            <person name="Sykes S."/>
            <person name="Wortman J."/>
            <person name="Nusbaum C."/>
            <person name="Birren B."/>
        </authorList>
    </citation>
    <scope>NUCLEOTIDE SEQUENCE [LARGE SCALE GENOMIC DNA]</scope>
    <source>
        <strain evidence="4 5">ATCC 38327</strain>
    </source>
</reference>
<dbReference type="OrthoDB" id="18412at2759"/>
<dbReference type="Pfam" id="PF04438">
    <property type="entry name" value="zf-HIT"/>
    <property type="match status" value="1"/>
</dbReference>